<dbReference type="InterPro" id="IPR024932">
    <property type="entry name" value="ApbE"/>
</dbReference>
<evidence type="ECO:0000256" key="5">
    <source>
        <dbReference type="ARBA" id="ARBA00022630"/>
    </source>
</evidence>
<keyword evidence="5" id="KW-0285">Flavoprotein</keyword>
<evidence type="ECO:0000256" key="8">
    <source>
        <dbReference type="ARBA" id="ARBA00022827"/>
    </source>
</evidence>
<evidence type="ECO:0000256" key="10">
    <source>
        <dbReference type="ARBA" id="ARBA00031306"/>
    </source>
</evidence>
<feature type="non-terminal residue" evidence="12">
    <location>
        <position position="88"/>
    </location>
</feature>
<dbReference type="GO" id="GO:0046872">
    <property type="term" value="F:metal ion binding"/>
    <property type="evidence" value="ECO:0007669"/>
    <property type="project" value="UniProtKB-KW"/>
</dbReference>
<evidence type="ECO:0000256" key="4">
    <source>
        <dbReference type="ARBA" id="ARBA00016337"/>
    </source>
</evidence>
<keyword evidence="6 12" id="KW-0808">Transferase</keyword>
<reference evidence="12" key="1">
    <citation type="submission" date="2020-07" db="EMBL/GenBank/DDBJ databases">
        <title>A pangenomic view of the genus Pectobacterium provides insights into genome organization, phylogeny, and virulence.</title>
        <authorList>
            <person name="Jonkheer E."/>
            <person name="Brankovics B."/>
            <person name="Houwers I."/>
            <person name="Van Der Wolf J."/>
            <person name="Bonants P."/>
            <person name="Vreeburg R."/>
            <person name="Bollema R."/>
            <person name="De Haan J."/>
            <person name="Berke L."/>
            <person name="De Ridder D."/>
            <person name="Smit S."/>
            <person name="Van Der Lee T.A.J."/>
        </authorList>
    </citation>
    <scope>NUCLEOTIDE SEQUENCE</scope>
    <source>
        <strain evidence="12">NAK:433</strain>
    </source>
</reference>
<comment type="similarity">
    <text evidence="2">Belongs to the ApbE family.</text>
</comment>
<evidence type="ECO:0000256" key="1">
    <source>
        <dbReference type="ARBA" id="ARBA00001946"/>
    </source>
</evidence>
<evidence type="ECO:0000256" key="11">
    <source>
        <dbReference type="ARBA" id="ARBA00048540"/>
    </source>
</evidence>
<evidence type="ECO:0000256" key="2">
    <source>
        <dbReference type="ARBA" id="ARBA00008282"/>
    </source>
</evidence>
<evidence type="ECO:0000313" key="12">
    <source>
        <dbReference type="EMBL" id="MBN3053897.1"/>
    </source>
</evidence>
<dbReference type="PANTHER" id="PTHR30040">
    <property type="entry name" value="THIAMINE BIOSYNTHESIS LIPOPROTEIN APBE"/>
    <property type="match status" value="1"/>
</dbReference>
<dbReference type="Gene3D" id="3.10.520.10">
    <property type="entry name" value="ApbE-like domains"/>
    <property type="match status" value="1"/>
</dbReference>
<comment type="caution">
    <text evidence="12">The sequence shown here is derived from an EMBL/GenBank/DDBJ whole genome shotgun (WGS) entry which is preliminary data.</text>
</comment>
<gene>
    <name evidence="12" type="ORF">H4F45_21230</name>
</gene>
<dbReference type="EC" id="2.7.1.180" evidence="3"/>
<dbReference type="InterPro" id="IPR003374">
    <property type="entry name" value="ApbE-like_sf"/>
</dbReference>
<sequence length="88" mass="9668">SRFNQDRGTDPQPISNCMEDIFLAALRIGKATHGAMYITVGPFVNLCGLGPKKQPTLVPSQQQNDAARQHDGLRHLKLIGGENGEWIQ</sequence>
<organism evidence="12 13">
    <name type="scientific">Pectobacterium brasiliense</name>
    <dbReference type="NCBI Taxonomy" id="180957"/>
    <lineage>
        <taxon>Bacteria</taxon>
        <taxon>Pseudomonadati</taxon>
        <taxon>Pseudomonadota</taxon>
        <taxon>Gammaproteobacteria</taxon>
        <taxon>Enterobacterales</taxon>
        <taxon>Pectobacteriaceae</taxon>
        <taxon>Pectobacterium</taxon>
    </lineage>
</organism>
<comment type="cofactor">
    <cofactor evidence="1">
        <name>Mg(2+)</name>
        <dbReference type="ChEBI" id="CHEBI:18420"/>
    </cofactor>
</comment>
<feature type="non-terminal residue" evidence="12">
    <location>
        <position position="1"/>
    </location>
</feature>
<evidence type="ECO:0000256" key="6">
    <source>
        <dbReference type="ARBA" id="ARBA00022679"/>
    </source>
</evidence>
<comment type="catalytic activity">
    <reaction evidence="11">
        <text>L-threonyl-[protein] + FAD = FMN-L-threonyl-[protein] + AMP + H(+)</text>
        <dbReference type="Rhea" id="RHEA:36847"/>
        <dbReference type="Rhea" id="RHEA-COMP:11060"/>
        <dbReference type="Rhea" id="RHEA-COMP:11061"/>
        <dbReference type="ChEBI" id="CHEBI:15378"/>
        <dbReference type="ChEBI" id="CHEBI:30013"/>
        <dbReference type="ChEBI" id="CHEBI:57692"/>
        <dbReference type="ChEBI" id="CHEBI:74257"/>
        <dbReference type="ChEBI" id="CHEBI:456215"/>
        <dbReference type="EC" id="2.7.1.180"/>
    </reaction>
</comment>
<dbReference type="SUPFAM" id="SSF143631">
    <property type="entry name" value="ApbE-like"/>
    <property type="match status" value="1"/>
</dbReference>
<evidence type="ECO:0000256" key="9">
    <source>
        <dbReference type="ARBA" id="ARBA00022842"/>
    </source>
</evidence>
<accession>A0AAE2WJV3</accession>
<protein>
    <recommendedName>
        <fullName evidence="4">FAD:protein FMN transferase</fullName>
        <ecNumber evidence="3">2.7.1.180</ecNumber>
    </recommendedName>
    <alternativeName>
        <fullName evidence="10">Flavin transferase</fullName>
    </alternativeName>
</protein>
<dbReference type="RefSeq" id="WP_205560263.1">
    <property type="nucleotide sequence ID" value="NZ_JACGEP010000271.1"/>
</dbReference>
<dbReference type="GO" id="GO:0016740">
    <property type="term" value="F:transferase activity"/>
    <property type="evidence" value="ECO:0007669"/>
    <property type="project" value="UniProtKB-KW"/>
</dbReference>
<dbReference type="Proteomes" id="UP000768524">
    <property type="component" value="Unassembled WGS sequence"/>
</dbReference>
<dbReference type="Pfam" id="PF02424">
    <property type="entry name" value="ApbE"/>
    <property type="match status" value="1"/>
</dbReference>
<keyword evidence="9" id="KW-0460">Magnesium</keyword>
<evidence type="ECO:0000256" key="3">
    <source>
        <dbReference type="ARBA" id="ARBA00011955"/>
    </source>
</evidence>
<dbReference type="AlphaFoldDB" id="A0AAE2WJV3"/>
<evidence type="ECO:0000313" key="13">
    <source>
        <dbReference type="Proteomes" id="UP000768524"/>
    </source>
</evidence>
<name>A0AAE2WJV3_9GAMM</name>
<evidence type="ECO:0000256" key="7">
    <source>
        <dbReference type="ARBA" id="ARBA00022723"/>
    </source>
</evidence>
<dbReference type="PANTHER" id="PTHR30040:SF2">
    <property type="entry name" value="FAD:PROTEIN FMN TRANSFERASE"/>
    <property type="match status" value="1"/>
</dbReference>
<proteinExistence type="inferred from homology"/>
<keyword evidence="8" id="KW-0274">FAD</keyword>
<keyword evidence="7" id="KW-0479">Metal-binding</keyword>
<dbReference type="EMBL" id="JACGEP010000271">
    <property type="protein sequence ID" value="MBN3053897.1"/>
    <property type="molecule type" value="Genomic_DNA"/>
</dbReference>